<sequence length="43" mass="4208">MAARTAADSGAEVAAAAAGHAPAGIEDGGRGRKQREASSWRAA</sequence>
<feature type="compositionally biased region" description="Low complexity" evidence="1">
    <location>
        <begin position="1"/>
        <end position="24"/>
    </location>
</feature>
<reference evidence="2" key="1">
    <citation type="submission" date="2014-09" db="EMBL/GenBank/DDBJ databases">
        <authorList>
            <person name="Magalhaes I.L.F."/>
            <person name="Oliveira U."/>
            <person name="Santos F.R."/>
            <person name="Vidigal T.H.D.A."/>
            <person name="Brescovit A.D."/>
            <person name="Santos A.J."/>
        </authorList>
    </citation>
    <scope>NUCLEOTIDE SEQUENCE</scope>
    <source>
        <tissue evidence="2">Shoot tissue taken approximately 20 cm above the soil surface</tissue>
    </source>
</reference>
<evidence type="ECO:0000313" key="2">
    <source>
        <dbReference type="EMBL" id="JAE30315.1"/>
    </source>
</evidence>
<name>A0A0A9GZA8_ARUDO</name>
<organism evidence="2">
    <name type="scientific">Arundo donax</name>
    <name type="common">Giant reed</name>
    <name type="synonym">Donax arundinaceus</name>
    <dbReference type="NCBI Taxonomy" id="35708"/>
    <lineage>
        <taxon>Eukaryota</taxon>
        <taxon>Viridiplantae</taxon>
        <taxon>Streptophyta</taxon>
        <taxon>Embryophyta</taxon>
        <taxon>Tracheophyta</taxon>
        <taxon>Spermatophyta</taxon>
        <taxon>Magnoliopsida</taxon>
        <taxon>Liliopsida</taxon>
        <taxon>Poales</taxon>
        <taxon>Poaceae</taxon>
        <taxon>PACMAD clade</taxon>
        <taxon>Arundinoideae</taxon>
        <taxon>Arundineae</taxon>
        <taxon>Arundo</taxon>
    </lineage>
</organism>
<feature type="compositionally biased region" description="Basic and acidic residues" evidence="1">
    <location>
        <begin position="27"/>
        <end position="43"/>
    </location>
</feature>
<evidence type="ECO:0000256" key="1">
    <source>
        <dbReference type="SAM" id="MobiDB-lite"/>
    </source>
</evidence>
<feature type="region of interest" description="Disordered" evidence="1">
    <location>
        <begin position="1"/>
        <end position="43"/>
    </location>
</feature>
<dbReference type="AlphaFoldDB" id="A0A0A9GZA8"/>
<accession>A0A0A9GZA8</accession>
<proteinExistence type="predicted"/>
<reference evidence="2" key="2">
    <citation type="journal article" date="2015" name="Data Brief">
        <title>Shoot transcriptome of the giant reed, Arundo donax.</title>
        <authorList>
            <person name="Barrero R.A."/>
            <person name="Guerrero F.D."/>
            <person name="Moolhuijzen P."/>
            <person name="Goolsby J.A."/>
            <person name="Tidwell J."/>
            <person name="Bellgard S.E."/>
            <person name="Bellgard M.I."/>
        </authorList>
    </citation>
    <scope>NUCLEOTIDE SEQUENCE</scope>
    <source>
        <tissue evidence="2">Shoot tissue taken approximately 20 cm above the soil surface</tissue>
    </source>
</reference>
<dbReference type="EMBL" id="GBRH01167581">
    <property type="protein sequence ID" value="JAE30315.1"/>
    <property type="molecule type" value="Transcribed_RNA"/>
</dbReference>
<protein>
    <submittedName>
        <fullName evidence="2">Uncharacterized protein</fullName>
    </submittedName>
</protein>